<keyword evidence="1" id="KW-1133">Transmembrane helix</keyword>
<organism evidence="2 3">
    <name type="scientific">Cricetulus griseus</name>
    <name type="common">Chinese hamster</name>
    <name type="synonym">Cricetulus barabensis griseus</name>
    <dbReference type="NCBI Taxonomy" id="10029"/>
    <lineage>
        <taxon>Eukaryota</taxon>
        <taxon>Metazoa</taxon>
        <taxon>Chordata</taxon>
        <taxon>Craniata</taxon>
        <taxon>Vertebrata</taxon>
        <taxon>Euteleostomi</taxon>
        <taxon>Mammalia</taxon>
        <taxon>Eutheria</taxon>
        <taxon>Euarchontoglires</taxon>
        <taxon>Glires</taxon>
        <taxon>Rodentia</taxon>
        <taxon>Myomorpha</taxon>
        <taxon>Muroidea</taxon>
        <taxon>Cricetidae</taxon>
        <taxon>Cricetinae</taxon>
        <taxon>Cricetulus</taxon>
    </lineage>
</organism>
<keyword evidence="1" id="KW-0812">Transmembrane</keyword>
<feature type="transmembrane region" description="Helical" evidence="1">
    <location>
        <begin position="12"/>
        <end position="31"/>
    </location>
</feature>
<gene>
    <name evidence="2" type="ORF">H671_4g11677</name>
</gene>
<accession>A0A061I998</accession>
<protein>
    <submittedName>
        <fullName evidence="2">Rho GTPase-activating protein 42</fullName>
    </submittedName>
</protein>
<dbReference type="EMBL" id="KE674109">
    <property type="protein sequence ID" value="ERE76657.1"/>
    <property type="molecule type" value="Genomic_DNA"/>
</dbReference>
<evidence type="ECO:0000313" key="3">
    <source>
        <dbReference type="Proteomes" id="UP000030759"/>
    </source>
</evidence>
<dbReference type="Proteomes" id="UP000030759">
    <property type="component" value="Unassembled WGS sequence"/>
</dbReference>
<name>A0A061I998_CRIGR</name>
<keyword evidence="1" id="KW-0472">Membrane</keyword>
<dbReference type="AlphaFoldDB" id="A0A061I998"/>
<sequence>MCMSICQYVYEYNVYAGFSVALSLMVVLFTADLSMAVQKFSQSLQDFQFECIGDAETDDEISIGDYANLSEFLQTSFFNGLVTLFHQVHTCEFMEIHKAIGFDRYALPRSIGTATRLENSGERTREELPERCYVAMGNIGCASPITERIRKAAYCRRGRKA</sequence>
<reference evidence="3" key="1">
    <citation type="journal article" date="2013" name="Nat. Biotechnol.">
        <title>Chinese hamster genome sequenced from sorted chromosomes.</title>
        <authorList>
            <person name="Brinkrolf K."/>
            <person name="Rupp O."/>
            <person name="Laux H."/>
            <person name="Kollin F."/>
            <person name="Ernst W."/>
            <person name="Linke B."/>
            <person name="Kofler R."/>
            <person name="Romand S."/>
            <person name="Hesse F."/>
            <person name="Budach W.E."/>
            <person name="Galosy S."/>
            <person name="Muller D."/>
            <person name="Noll T."/>
            <person name="Wienberg J."/>
            <person name="Jostock T."/>
            <person name="Leonard M."/>
            <person name="Grillari J."/>
            <person name="Tauch A."/>
            <person name="Goesmann A."/>
            <person name="Helk B."/>
            <person name="Mott J.E."/>
            <person name="Puhler A."/>
            <person name="Borth N."/>
        </authorList>
    </citation>
    <scope>NUCLEOTIDE SEQUENCE [LARGE SCALE GENOMIC DNA]</scope>
    <source>
        <strain evidence="3">17A/GY</strain>
    </source>
</reference>
<evidence type="ECO:0000313" key="2">
    <source>
        <dbReference type="EMBL" id="ERE76657.1"/>
    </source>
</evidence>
<evidence type="ECO:0000256" key="1">
    <source>
        <dbReference type="SAM" id="Phobius"/>
    </source>
</evidence>
<proteinExistence type="predicted"/>